<name>A0A7C9ISX3_9BACT</name>
<dbReference type="Pfam" id="PF01627">
    <property type="entry name" value="Hpt"/>
    <property type="match status" value="1"/>
</dbReference>
<dbReference type="InterPro" id="IPR036641">
    <property type="entry name" value="HPT_dom_sf"/>
</dbReference>
<protein>
    <submittedName>
        <fullName evidence="3">Hpt domain-containing protein</fullName>
    </submittedName>
</protein>
<dbReference type="InterPro" id="IPR008207">
    <property type="entry name" value="Sig_transdc_His_kin_Hpt_dom"/>
</dbReference>
<proteinExistence type="predicted"/>
<dbReference type="EMBL" id="WVUD01000001">
    <property type="protein sequence ID" value="MYL81800.1"/>
    <property type="molecule type" value="Genomic_DNA"/>
</dbReference>
<dbReference type="OrthoDB" id="214330at2"/>
<dbReference type="PROSITE" id="PS50894">
    <property type="entry name" value="HPT"/>
    <property type="match status" value="1"/>
</dbReference>
<reference evidence="3 4" key="1">
    <citation type="submission" date="2020-01" db="EMBL/GenBank/DDBJ databases">
        <title>Genome sequence of Desulfovibrio aerotolerans DSM 16695(T).</title>
        <authorList>
            <person name="Karnachuk O."/>
            <person name="Avakyan M."/>
            <person name="Mardanov A."/>
            <person name="Kadnikov V."/>
            <person name="Ravin N."/>
        </authorList>
    </citation>
    <scope>NUCLEOTIDE SEQUENCE [LARGE SCALE GENOMIC DNA]</scope>
    <source>
        <strain evidence="3 4">DSM 16695</strain>
    </source>
</reference>
<gene>
    <name evidence="3" type="ORF">GTA51_01425</name>
</gene>
<evidence type="ECO:0000256" key="1">
    <source>
        <dbReference type="PROSITE-ProRule" id="PRU00110"/>
    </source>
</evidence>
<feature type="modified residue" description="Phosphohistidine" evidence="1">
    <location>
        <position position="60"/>
    </location>
</feature>
<dbReference type="AlphaFoldDB" id="A0A7C9ISX3"/>
<dbReference type="Proteomes" id="UP000482487">
    <property type="component" value="Unassembled WGS sequence"/>
</dbReference>
<sequence>MSEAASDCINLARLRERFDDDQDLLAEIFLVFISESPGRRADMEAALAAGDLARLAGLSHSLKGVAATLFAEPLRQAAYALEQAARAGDAPAAQAATAVVLDLLDRTAACLG</sequence>
<comment type="caution">
    <text evidence="3">The sequence shown here is derived from an EMBL/GenBank/DDBJ whole genome shotgun (WGS) entry which is preliminary data.</text>
</comment>
<accession>A0A7C9ISX3</accession>
<dbReference type="RefSeq" id="WP_160958046.1">
    <property type="nucleotide sequence ID" value="NZ_WVUD01000001.1"/>
</dbReference>
<evidence type="ECO:0000259" key="2">
    <source>
        <dbReference type="PROSITE" id="PS50894"/>
    </source>
</evidence>
<organism evidence="3 4">
    <name type="scientific">Solidesulfovibrio aerotolerans</name>
    <dbReference type="NCBI Taxonomy" id="295255"/>
    <lineage>
        <taxon>Bacteria</taxon>
        <taxon>Pseudomonadati</taxon>
        <taxon>Thermodesulfobacteriota</taxon>
        <taxon>Desulfovibrionia</taxon>
        <taxon>Desulfovibrionales</taxon>
        <taxon>Desulfovibrionaceae</taxon>
        <taxon>Solidesulfovibrio</taxon>
    </lineage>
</organism>
<evidence type="ECO:0000313" key="4">
    <source>
        <dbReference type="Proteomes" id="UP000482487"/>
    </source>
</evidence>
<dbReference type="Gene3D" id="1.20.120.160">
    <property type="entry name" value="HPT domain"/>
    <property type="match status" value="1"/>
</dbReference>
<keyword evidence="1" id="KW-0597">Phosphoprotein</keyword>
<dbReference type="SUPFAM" id="SSF47226">
    <property type="entry name" value="Histidine-containing phosphotransfer domain, HPT domain"/>
    <property type="match status" value="1"/>
</dbReference>
<evidence type="ECO:0000313" key="3">
    <source>
        <dbReference type="EMBL" id="MYL81800.1"/>
    </source>
</evidence>
<dbReference type="GO" id="GO:0000160">
    <property type="term" value="P:phosphorelay signal transduction system"/>
    <property type="evidence" value="ECO:0007669"/>
    <property type="project" value="InterPro"/>
</dbReference>
<dbReference type="GO" id="GO:0004672">
    <property type="term" value="F:protein kinase activity"/>
    <property type="evidence" value="ECO:0007669"/>
    <property type="project" value="UniProtKB-ARBA"/>
</dbReference>
<keyword evidence="4" id="KW-1185">Reference proteome</keyword>
<feature type="domain" description="HPt" evidence="2">
    <location>
        <begin position="21"/>
        <end position="112"/>
    </location>
</feature>